<dbReference type="RefSeq" id="WP_076589192.1">
    <property type="nucleotide sequence ID" value="NZ_JABEYA020000006.1"/>
</dbReference>
<dbReference type="InterPro" id="IPR058827">
    <property type="entry name" value="YbbD_head"/>
</dbReference>
<gene>
    <name evidence="2" type="ORF">QWZ16_23295</name>
</gene>
<dbReference type="PROSITE" id="PS51257">
    <property type="entry name" value="PROKAR_LIPOPROTEIN"/>
    <property type="match status" value="1"/>
</dbReference>
<evidence type="ECO:0000313" key="3">
    <source>
        <dbReference type="Proteomes" id="UP001238540"/>
    </source>
</evidence>
<accession>A0ABT8BZT4</accession>
<comment type="caution">
    <text evidence="2">The sequence shown here is derived from an EMBL/GenBank/DDBJ whole genome shotgun (WGS) entry which is preliminary data.</text>
</comment>
<reference evidence="3" key="1">
    <citation type="journal article" date="2019" name="Int. J. Syst. Evol. Microbiol.">
        <title>The Global Catalogue of Microorganisms (GCM) 10K type strain sequencing project: providing services to taxonomists for standard genome sequencing and annotation.</title>
        <authorList>
            <consortium name="The Broad Institute Genomics Platform"/>
            <consortium name="The Broad Institute Genome Sequencing Center for Infectious Disease"/>
            <person name="Wu L."/>
            <person name="Ma J."/>
        </authorList>
    </citation>
    <scope>NUCLEOTIDE SEQUENCE [LARGE SCALE GENOMIC DNA]</scope>
    <source>
        <strain evidence="3">CECT 7398</strain>
    </source>
</reference>
<sequence length="117" mass="13270">MKAAISMLLILLVLGCSDDVTTRYATYADAQKERLFEKGWLPDILPRSTESIEVTNNLDINRSEGRFIIEGSEINEFLEKVEKTGKANQFSFTNESGKWVFTLNEAGLILYQFTPID</sequence>
<name>A0ABT8BZT4_9VIBR</name>
<dbReference type="Proteomes" id="UP001238540">
    <property type="component" value="Unassembled WGS sequence"/>
</dbReference>
<keyword evidence="3" id="KW-1185">Reference proteome</keyword>
<proteinExistence type="predicted"/>
<feature type="domain" description="YbbD head" evidence="1">
    <location>
        <begin position="18"/>
        <end position="67"/>
    </location>
</feature>
<organism evidence="2 3">
    <name type="scientific">Vibrio ostreicida</name>
    <dbReference type="NCBI Taxonomy" id="526588"/>
    <lineage>
        <taxon>Bacteria</taxon>
        <taxon>Pseudomonadati</taxon>
        <taxon>Pseudomonadota</taxon>
        <taxon>Gammaproteobacteria</taxon>
        <taxon>Vibrionales</taxon>
        <taxon>Vibrionaceae</taxon>
        <taxon>Vibrio</taxon>
    </lineage>
</organism>
<protein>
    <recommendedName>
        <fullName evidence="1">YbbD head domain-containing protein</fullName>
    </recommendedName>
</protein>
<dbReference type="Pfam" id="PF26610">
    <property type="entry name" value="YbbD_head"/>
    <property type="match status" value="1"/>
</dbReference>
<evidence type="ECO:0000313" key="2">
    <source>
        <dbReference type="EMBL" id="MDN3612528.1"/>
    </source>
</evidence>
<dbReference type="EMBL" id="JAUFQC010000027">
    <property type="protein sequence ID" value="MDN3612528.1"/>
    <property type="molecule type" value="Genomic_DNA"/>
</dbReference>
<evidence type="ECO:0000259" key="1">
    <source>
        <dbReference type="Pfam" id="PF26610"/>
    </source>
</evidence>